<dbReference type="Proteomes" id="UP000308760">
    <property type="component" value="Unassembled WGS sequence"/>
</dbReference>
<evidence type="ECO:0000313" key="2">
    <source>
        <dbReference type="Proteomes" id="UP000308760"/>
    </source>
</evidence>
<reference evidence="1 2" key="2">
    <citation type="submission" date="2019-05" db="EMBL/GenBank/DDBJ databases">
        <title>Glycomyces buryatensis sp. nov.</title>
        <authorList>
            <person name="Nikitina E."/>
        </authorList>
    </citation>
    <scope>NUCLEOTIDE SEQUENCE [LARGE SCALE GENOMIC DNA]</scope>
    <source>
        <strain evidence="1 2">18</strain>
    </source>
</reference>
<organism evidence="1 2">
    <name type="scientific">Glycomyces buryatensis</name>
    <dbReference type="NCBI Taxonomy" id="2570927"/>
    <lineage>
        <taxon>Bacteria</taxon>
        <taxon>Bacillati</taxon>
        <taxon>Actinomycetota</taxon>
        <taxon>Actinomycetes</taxon>
        <taxon>Glycomycetales</taxon>
        <taxon>Glycomycetaceae</taxon>
        <taxon>Glycomyces</taxon>
    </lineage>
</organism>
<name>A0A4S8QBN7_9ACTN</name>
<evidence type="ECO:0000313" key="1">
    <source>
        <dbReference type="EMBL" id="THV41953.1"/>
    </source>
</evidence>
<dbReference type="AlphaFoldDB" id="A0A4S8QBN7"/>
<keyword evidence="2" id="KW-1185">Reference proteome</keyword>
<protein>
    <submittedName>
        <fullName evidence="1">Uncharacterized protein</fullName>
    </submittedName>
</protein>
<sequence>MKMQPRQQLLDIWKAQVAYCLRPVVEEDGREHKAWHWGGRNDSDAVGDAQQLLCLLYPAQELPELSYADPDSTSDAVLDALAGLGDPIEIPIRVMRIIREYMVKHSDEAGVPVYSGGSNMHRTDRSVKASPEQRAVDVTEGFALAIPLCITSLTFLADFAPTVDRLGRTTLSKERREIEEMVHRRLVGALTGLLRSFSVSTFDADTAFGRQLIDLINVDGLASRKIVSRFRAASQEIIGSLRDITVGSGGTAGVEAPTKLFEIGWSWSVVEKAPEVEIVADRSTQRPGRAQDAPYLYFTVVAIEAISALFSPRVMRRNFLTDEEQQLTQSLQLRLDVTRRYWAMVASFGGGSKWPLEDVPWRTTDGLEYDYYSLLVCAVSTDAFGAQRGGDDDLLRLGDVLIELANRGRITRRAMAGDRSIEMHFPGVRSELTGIEKLDGPAMIWNMVDFAPLLLKRLYHAASLLVTIGARAELLEVADLVWEHLSRRRIRDGAAARLWDQPVQVYEELEKWFEDPSWHFTVRVVEAMVLAAQFASSAPARSRSLENLAEELLVEAEHVYDQELLRGSGNAGPSLAQEIHAVGTTIRHAKEVVDERPGTAFALGIRALLELDRLIAAGRDAETGV</sequence>
<dbReference type="NCBIfam" id="NF040567">
    <property type="entry name" value="SCO2524_fam"/>
    <property type="match status" value="1"/>
</dbReference>
<gene>
    <name evidence="1" type="ORF">FAB82_08450</name>
</gene>
<dbReference type="OrthoDB" id="3311648at2"/>
<accession>A0A4S8QBN7</accession>
<dbReference type="EMBL" id="STGY01000032">
    <property type="protein sequence ID" value="THV41953.1"/>
    <property type="molecule type" value="Genomic_DNA"/>
</dbReference>
<reference evidence="2" key="1">
    <citation type="submission" date="2019-04" db="EMBL/GenBank/DDBJ databases">
        <title>Nocardioides xinjiangensis sp. nov.</title>
        <authorList>
            <person name="Liu S."/>
        </authorList>
    </citation>
    <scope>NUCLEOTIDE SEQUENCE [LARGE SCALE GENOMIC DNA]</scope>
    <source>
        <strain evidence="2">18</strain>
    </source>
</reference>
<dbReference type="InterPro" id="IPR049777">
    <property type="entry name" value="SCO2524-like"/>
</dbReference>
<proteinExistence type="predicted"/>
<comment type="caution">
    <text evidence="1">The sequence shown here is derived from an EMBL/GenBank/DDBJ whole genome shotgun (WGS) entry which is preliminary data.</text>
</comment>